<evidence type="ECO:0000256" key="9">
    <source>
        <dbReference type="PROSITE-ProRule" id="PRU10141"/>
    </source>
</evidence>
<evidence type="ECO:0000256" key="2">
    <source>
        <dbReference type="ARBA" id="ARBA00022527"/>
    </source>
</evidence>
<evidence type="ECO:0000256" key="8">
    <source>
        <dbReference type="ARBA" id="ARBA00048679"/>
    </source>
</evidence>
<dbReference type="InterPro" id="IPR000719">
    <property type="entry name" value="Prot_kinase_dom"/>
</dbReference>
<evidence type="ECO:0000256" key="7">
    <source>
        <dbReference type="ARBA" id="ARBA00047899"/>
    </source>
</evidence>
<keyword evidence="6 9" id="KW-0067">ATP-binding</keyword>
<dbReference type="SUPFAM" id="SSF56112">
    <property type="entry name" value="Protein kinase-like (PK-like)"/>
    <property type="match status" value="1"/>
</dbReference>
<dbReference type="Gene3D" id="3.30.200.20">
    <property type="entry name" value="Phosphorylase Kinase, domain 1"/>
    <property type="match status" value="1"/>
</dbReference>
<feature type="domain" description="Protein kinase" evidence="10">
    <location>
        <begin position="64"/>
        <end position="469"/>
    </location>
</feature>
<evidence type="ECO:0000256" key="3">
    <source>
        <dbReference type="ARBA" id="ARBA00022679"/>
    </source>
</evidence>
<name>A0ABR4PUD5_9HELO</name>
<evidence type="ECO:0000313" key="12">
    <source>
        <dbReference type="Proteomes" id="UP001629113"/>
    </source>
</evidence>
<dbReference type="InterPro" id="IPR017441">
    <property type="entry name" value="Protein_kinase_ATP_BS"/>
</dbReference>
<keyword evidence="5" id="KW-0418">Kinase</keyword>
<evidence type="ECO:0000256" key="4">
    <source>
        <dbReference type="ARBA" id="ARBA00022741"/>
    </source>
</evidence>
<dbReference type="InterPro" id="IPR011009">
    <property type="entry name" value="Kinase-like_dom_sf"/>
</dbReference>
<evidence type="ECO:0000313" key="11">
    <source>
        <dbReference type="EMBL" id="KAL3426486.1"/>
    </source>
</evidence>
<evidence type="ECO:0000256" key="6">
    <source>
        <dbReference type="ARBA" id="ARBA00022840"/>
    </source>
</evidence>
<dbReference type="PANTHER" id="PTHR47634:SF9">
    <property type="entry name" value="PROTEIN KINASE DOMAIN-CONTAINING PROTEIN-RELATED"/>
    <property type="match status" value="1"/>
</dbReference>
<comment type="caution">
    <text evidence="11">The sequence shown here is derived from an EMBL/GenBank/DDBJ whole genome shotgun (WGS) entry which is preliminary data.</text>
</comment>
<evidence type="ECO:0000259" key="10">
    <source>
        <dbReference type="PROSITE" id="PS50011"/>
    </source>
</evidence>
<sequence length="471" mass="52629">MSFDLSPPPSLGSTLTNDSDMADVECYGLYLELAPFGLERINDYETGGHHPVHLGDAYGINGRYRVIHKLGHGGFANVWLSRDTEAKENTKYVALKILMAETSNDDYPELQVNQLKAAYNERAARDNGADSICLPLDHFRICGPNGSHVCFVYPVLGPNVSLGVFGDSGNLDNDLRSLSLQVVQAVKFLHSQGVCHGENMELDITPNNILHRISGLDGLDEDKVIQIIGTPMLNPVLNSSNECHSAPTAPQYLVYPVSWWDVNPQFISKEPCLIDFGECFKTSQPPDDLGIPGPYRSPELILDKKAGFGSDIWALGCSLFEIRTGRKLFDSFDDGDSDYLDAIVQILGRLPEPWWSTTWEDRRRIYKDEVDEQGLAVSALNPKPSTDDKRVESGITGTVHQSVAIDARSLQDKIAPGLWYMSNSQPKRDRHRDISQNEQTIFADLLHRLLEYKPEQRISAKDATKHKWFTL</sequence>
<keyword evidence="2" id="KW-0723">Serine/threonine-protein kinase</keyword>
<dbReference type="Pfam" id="PF00069">
    <property type="entry name" value="Pkinase"/>
    <property type="match status" value="1"/>
</dbReference>
<dbReference type="Gene3D" id="1.10.510.10">
    <property type="entry name" value="Transferase(Phosphotransferase) domain 1"/>
    <property type="match status" value="1"/>
</dbReference>
<organism evidence="11 12">
    <name type="scientific">Phlyctema vagabunda</name>
    <dbReference type="NCBI Taxonomy" id="108571"/>
    <lineage>
        <taxon>Eukaryota</taxon>
        <taxon>Fungi</taxon>
        <taxon>Dikarya</taxon>
        <taxon>Ascomycota</taxon>
        <taxon>Pezizomycotina</taxon>
        <taxon>Leotiomycetes</taxon>
        <taxon>Helotiales</taxon>
        <taxon>Dermateaceae</taxon>
        <taxon>Phlyctema</taxon>
    </lineage>
</organism>
<dbReference type="Proteomes" id="UP001629113">
    <property type="component" value="Unassembled WGS sequence"/>
</dbReference>
<proteinExistence type="predicted"/>
<keyword evidence="4 9" id="KW-0547">Nucleotide-binding</keyword>
<reference evidence="11 12" key="1">
    <citation type="submission" date="2024-06" db="EMBL/GenBank/DDBJ databases">
        <title>Complete genome of Phlyctema vagabunda strain 19-DSS-EL-015.</title>
        <authorList>
            <person name="Fiorenzani C."/>
        </authorList>
    </citation>
    <scope>NUCLEOTIDE SEQUENCE [LARGE SCALE GENOMIC DNA]</scope>
    <source>
        <strain evidence="11 12">19-DSS-EL-015</strain>
    </source>
</reference>
<gene>
    <name evidence="11" type="ORF">PVAG01_03277</name>
</gene>
<evidence type="ECO:0000256" key="5">
    <source>
        <dbReference type="ARBA" id="ARBA00022777"/>
    </source>
</evidence>
<comment type="catalytic activity">
    <reaction evidence="8">
        <text>L-seryl-[protein] + ATP = O-phospho-L-seryl-[protein] + ADP + H(+)</text>
        <dbReference type="Rhea" id="RHEA:17989"/>
        <dbReference type="Rhea" id="RHEA-COMP:9863"/>
        <dbReference type="Rhea" id="RHEA-COMP:11604"/>
        <dbReference type="ChEBI" id="CHEBI:15378"/>
        <dbReference type="ChEBI" id="CHEBI:29999"/>
        <dbReference type="ChEBI" id="CHEBI:30616"/>
        <dbReference type="ChEBI" id="CHEBI:83421"/>
        <dbReference type="ChEBI" id="CHEBI:456216"/>
        <dbReference type="EC" id="2.7.11.1"/>
    </reaction>
</comment>
<dbReference type="PROSITE" id="PS50011">
    <property type="entry name" value="PROTEIN_KINASE_DOM"/>
    <property type="match status" value="1"/>
</dbReference>
<comment type="catalytic activity">
    <reaction evidence="7">
        <text>L-threonyl-[protein] + ATP = O-phospho-L-threonyl-[protein] + ADP + H(+)</text>
        <dbReference type="Rhea" id="RHEA:46608"/>
        <dbReference type="Rhea" id="RHEA-COMP:11060"/>
        <dbReference type="Rhea" id="RHEA-COMP:11605"/>
        <dbReference type="ChEBI" id="CHEBI:15378"/>
        <dbReference type="ChEBI" id="CHEBI:30013"/>
        <dbReference type="ChEBI" id="CHEBI:30616"/>
        <dbReference type="ChEBI" id="CHEBI:61977"/>
        <dbReference type="ChEBI" id="CHEBI:456216"/>
        <dbReference type="EC" id="2.7.11.1"/>
    </reaction>
</comment>
<keyword evidence="12" id="KW-1185">Reference proteome</keyword>
<protein>
    <recommendedName>
        <fullName evidence="1">non-specific serine/threonine protein kinase</fullName>
        <ecNumber evidence="1">2.7.11.1</ecNumber>
    </recommendedName>
</protein>
<dbReference type="EC" id="2.7.11.1" evidence="1"/>
<dbReference type="PANTHER" id="PTHR47634">
    <property type="entry name" value="PROTEIN KINASE DOMAIN-CONTAINING PROTEIN-RELATED"/>
    <property type="match status" value="1"/>
</dbReference>
<dbReference type="EMBL" id="JBFCZG010000002">
    <property type="protein sequence ID" value="KAL3426486.1"/>
    <property type="molecule type" value="Genomic_DNA"/>
</dbReference>
<keyword evidence="3" id="KW-0808">Transferase</keyword>
<evidence type="ECO:0000256" key="1">
    <source>
        <dbReference type="ARBA" id="ARBA00012513"/>
    </source>
</evidence>
<dbReference type="SMART" id="SM00220">
    <property type="entry name" value="S_TKc"/>
    <property type="match status" value="1"/>
</dbReference>
<accession>A0ABR4PUD5</accession>
<dbReference type="PROSITE" id="PS00107">
    <property type="entry name" value="PROTEIN_KINASE_ATP"/>
    <property type="match status" value="1"/>
</dbReference>
<dbReference type="InterPro" id="IPR051334">
    <property type="entry name" value="SRPK"/>
</dbReference>
<feature type="binding site" evidence="9">
    <location>
        <position position="96"/>
    </location>
    <ligand>
        <name>ATP</name>
        <dbReference type="ChEBI" id="CHEBI:30616"/>
    </ligand>
</feature>